<dbReference type="GO" id="GO:0072330">
    <property type="term" value="P:monocarboxylic acid biosynthetic process"/>
    <property type="evidence" value="ECO:0007669"/>
    <property type="project" value="UniProtKB-ARBA"/>
</dbReference>
<gene>
    <name evidence="7" type="ORF">FQU76_00195</name>
    <name evidence="8" type="ORF">FQU76_33545</name>
</gene>
<dbReference type="InterPro" id="IPR000873">
    <property type="entry name" value="AMP-dep_synth/lig_dom"/>
</dbReference>
<feature type="region of interest" description="Disordered" evidence="5">
    <location>
        <begin position="585"/>
        <end position="621"/>
    </location>
</feature>
<organism evidence="7 9">
    <name type="scientific">Streptomyces qinzhouensis</name>
    <dbReference type="NCBI Taxonomy" id="2599401"/>
    <lineage>
        <taxon>Bacteria</taxon>
        <taxon>Bacillati</taxon>
        <taxon>Actinomycetota</taxon>
        <taxon>Actinomycetes</taxon>
        <taxon>Kitasatosporales</taxon>
        <taxon>Streptomycetaceae</taxon>
        <taxon>Streptomyces</taxon>
    </lineage>
</organism>
<evidence type="ECO:0000256" key="4">
    <source>
        <dbReference type="ARBA" id="ARBA00022553"/>
    </source>
</evidence>
<dbReference type="GO" id="GO:0005829">
    <property type="term" value="C:cytosol"/>
    <property type="evidence" value="ECO:0007669"/>
    <property type="project" value="TreeGrafter"/>
</dbReference>
<evidence type="ECO:0000256" key="1">
    <source>
        <dbReference type="ARBA" id="ARBA00001957"/>
    </source>
</evidence>
<protein>
    <submittedName>
        <fullName evidence="7">Amino acid adenylation domain-containing protein</fullName>
    </submittedName>
</protein>
<dbReference type="InterPro" id="IPR029058">
    <property type="entry name" value="AB_hydrolase_fold"/>
</dbReference>
<dbReference type="PROSITE" id="PS50075">
    <property type="entry name" value="CARRIER"/>
    <property type="match status" value="1"/>
</dbReference>
<dbReference type="GO" id="GO:0047527">
    <property type="term" value="F:2,3-dihydroxybenzoate-serine ligase activity"/>
    <property type="evidence" value="ECO:0007669"/>
    <property type="project" value="TreeGrafter"/>
</dbReference>
<dbReference type="SUPFAM" id="SSF53474">
    <property type="entry name" value="alpha/beta-Hydrolases"/>
    <property type="match status" value="1"/>
</dbReference>
<dbReference type="GO" id="GO:0009239">
    <property type="term" value="P:enterobactin biosynthetic process"/>
    <property type="evidence" value="ECO:0007669"/>
    <property type="project" value="TreeGrafter"/>
</dbReference>
<dbReference type="GO" id="GO:0008610">
    <property type="term" value="P:lipid biosynthetic process"/>
    <property type="evidence" value="ECO:0007669"/>
    <property type="project" value="UniProtKB-ARBA"/>
</dbReference>
<dbReference type="Gene3D" id="3.30.559.10">
    <property type="entry name" value="Chloramphenicol acetyltransferase-like domain"/>
    <property type="match status" value="1"/>
</dbReference>
<feature type="region of interest" description="Disordered" evidence="5">
    <location>
        <begin position="970"/>
        <end position="993"/>
    </location>
</feature>
<dbReference type="KEGG" id="sqz:FQU76_33545"/>
<dbReference type="KEGG" id="sqz:FQU76_00195"/>
<dbReference type="InterPro" id="IPR023213">
    <property type="entry name" value="CAT-like_dom_sf"/>
</dbReference>
<evidence type="ECO:0000256" key="2">
    <source>
        <dbReference type="ARBA" id="ARBA00006432"/>
    </source>
</evidence>
<dbReference type="Pfam" id="PF00975">
    <property type="entry name" value="Thioesterase"/>
    <property type="match status" value="1"/>
</dbReference>
<dbReference type="Gene3D" id="3.30.559.30">
    <property type="entry name" value="Nonribosomal peptide synthetase, condensation domain"/>
    <property type="match status" value="1"/>
</dbReference>
<accession>A0A5B8JL51</accession>
<feature type="compositionally biased region" description="Low complexity" evidence="5">
    <location>
        <begin position="1237"/>
        <end position="1255"/>
    </location>
</feature>
<evidence type="ECO:0000313" key="8">
    <source>
        <dbReference type="EMBL" id="QDY81487.1"/>
    </source>
</evidence>
<sequence>MRLPLSSSQREIWFSQARYGHDAAYRIAEYLEIDGPVRPRLLEAALRRAVTEAEPLNVRFGSDAGVPWQEFDTVRDWDFPVFDVSHEPDPRAAAESWMRDDLRRPMNLEQGPLFCYALFRLGPHRSALYQSFHHITIDAAGGALLTRRVAALYTAMATATTAPESPFGPLRLLLERDTAYQSSPQRDTDRAYWARQLAHCPDPVRLADPARDGLRPATLREPQQLTEEETTRLRTAARAAGVHWSVLLLATTAAYLHRLTGAPDLVIGLPVTARTDTELRALPGMLANLVPLRLRISASTPVRDLLRHVSREARHALRHQRYRCVDIARDLRLRDAGRDLISTQVNVMSFDYDVTFAGHPVTAHNLSNGIVDDLAVMAYDRSDGTGLCIDLNAPAGPYTQSDLAGHRIRFMRLLDTFCDTTAPERTVGGADLLSARETRRVLTEWNDTARPLPAVSLTELLAAQARHSPDRLAVLADDGRQRLTYAQLHTAAHRLARRLAARGAAPGQRVAVALPRCPDLVVTLLAVLHTGAAYLPLDLEQPAERLGQMLTDAAPALVVTRSDATAASPLSHADEVPRLLLDALDAPDAPDAPELPGDDRPADSTSKPPGPGPGPVRAARPADPAYLIYTSGSTGTPKGVLVPHHAIVNRLLWMQDTYHLTDRDRVLHKTSIGFDVSVWELFWPLISGAALVLARPGGHRDPHYTARTIREQGITTAHFVPSVLDAFLAEPDTARCTGLRQIFSSGEALPRTTAERFHTLLPHTALHNLYGPTEAAVDVTHHRCVPGATGPVPIGRPVWNTRLYVLDAALKPCAPHTPGELYLAGRQLADGYHARPALTADRFPADPFGHLFGAPGSRMYRTGDLARWLPDGSLEYLGRTDDQVKLHGVRIELGEVETALRALPGIAQAAAALVGERLVGYLTRNPTAGPPHSGPDLAEARRQLLRTLPESMVPAELVVLDTLPLHTSGKLNRKALPAPRPAAPAGPRPPRDTTEEQLALLFAEVLGVDDIGPDADFFQLGGYSLLATRLMARIREVFGTEPPIRTLFEAPTVAQLAKQLKNPAPPRQQSPAHRRPGRPAAPHPPGPPAPRDRLEPLLPLRTEGTAPPLFCVHPGSGLGGAYAGLLRHLGPDRPVYALQAPGLSAPAEAAPASVEEMAADYIRRIRTVRPSGPYHLLGWSFGGLVAHAMATRLQSRGRQVGLLAVLDAYPDNRRILTHRTELSEQQWLRLFLDDTGDGSPDPSPTAGPAGPAPAAGTETLMAALRRTGLPAQLLQDPSASPLLKVMRNNLTLLSGFTPHVVNGDLLLFTADRPIPGHPPDPAHTPREWRRHVNGTVHVNGVPAQHFHLLHPGPLAHIGPLLAQALTEAE</sequence>
<evidence type="ECO:0000256" key="3">
    <source>
        <dbReference type="ARBA" id="ARBA00022450"/>
    </source>
</evidence>
<comment type="cofactor">
    <cofactor evidence="1">
        <name>pantetheine 4'-phosphate</name>
        <dbReference type="ChEBI" id="CHEBI:47942"/>
    </cofactor>
</comment>
<dbReference type="GO" id="GO:0043041">
    <property type="term" value="P:amino acid activation for nonribosomal peptide biosynthetic process"/>
    <property type="evidence" value="ECO:0007669"/>
    <property type="project" value="TreeGrafter"/>
</dbReference>
<dbReference type="Gene3D" id="3.30.300.30">
    <property type="match status" value="1"/>
</dbReference>
<dbReference type="InterPro" id="IPR036736">
    <property type="entry name" value="ACP-like_sf"/>
</dbReference>
<keyword evidence="4" id="KW-0597">Phosphoprotein</keyword>
<dbReference type="Pfam" id="PF00501">
    <property type="entry name" value="AMP-binding"/>
    <property type="match status" value="1"/>
</dbReference>
<dbReference type="NCBIfam" id="TIGR01733">
    <property type="entry name" value="AA-adenyl-dom"/>
    <property type="match status" value="1"/>
</dbReference>
<feature type="compositionally biased region" description="Low complexity" evidence="5">
    <location>
        <begin position="585"/>
        <end position="595"/>
    </location>
</feature>
<evidence type="ECO:0000256" key="5">
    <source>
        <dbReference type="SAM" id="MobiDB-lite"/>
    </source>
</evidence>
<dbReference type="EMBL" id="CP042266">
    <property type="protein sequence ID" value="QDY80661.1"/>
    <property type="molecule type" value="Genomic_DNA"/>
</dbReference>
<dbReference type="PANTHER" id="PTHR45527:SF1">
    <property type="entry name" value="FATTY ACID SYNTHASE"/>
    <property type="match status" value="1"/>
</dbReference>
<dbReference type="SUPFAM" id="SSF56801">
    <property type="entry name" value="Acetyl-CoA synthetase-like"/>
    <property type="match status" value="1"/>
</dbReference>
<dbReference type="InterPro" id="IPR020802">
    <property type="entry name" value="TesA-like"/>
</dbReference>
<dbReference type="OrthoDB" id="2472181at2"/>
<dbReference type="InterPro" id="IPR020806">
    <property type="entry name" value="PKS_PP-bd"/>
</dbReference>
<dbReference type="InterPro" id="IPR020845">
    <property type="entry name" value="AMP-binding_CS"/>
</dbReference>
<dbReference type="SUPFAM" id="SSF52777">
    <property type="entry name" value="CoA-dependent acyltransferases"/>
    <property type="match status" value="2"/>
</dbReference>
<dbReference type="Gene3D" id="2.30.38.10">
    <property type="entry name" value="Luciferase, Domain 3"/>
    <property type="match status" value="1"/>
</dbReference>
<dbReference type="CDD" id="cd17646">
    <property type="entry name" value="A_NRPS_AB3403-like"/>
    <property type="match status" value="1"/>
</dbReference>
<keyword evidence="9" id="KW-1185">Reference proteome</keyword>
<dbReference type="Gene3D" id="3.40.50.980">
    <property type="match status" value="2"/>
</dbReference>
<dbReference type="InterPro" id="IPR001242">
    <property type="entry name" value="Condensation_dom"/>
</dbReference>
<dbReference type="SMART" id="SM00823">
    <property type="entry name" value="PKS_PP"/>
    <property type="match status" value="1"/>
</dbReference>
<dbReference type="PANTHER" id="PTHR45527">
    <property type="entry name" value="NONRIBOSOMAL PEPTIDE SYNTHETASE"/>
    <property type="match status" value="1"/>
</dbReference>
<dbReference type="Gene3D" id="3.40.50.1820">
    <property type="entry name" value="alpha/beta hydrolase"/>
    <property type="match status" value="1"/>
</dbReference>
<dbReference type="PROSITE" id="PS00455">
    <property type="entry name" value="AMP_BINDING"/>
    <property type="match status" value="1"/>
</dbReference>
<dbReference type="SUPFAM" id="SSF47336">
    <property type="entry name" value="ACP-like"/>
    <property type="match status" value="1"/>
</dbReference>
<dbReference type="Pfam" id="PF00550">
    <property type="entry name" value="PP-binding"/>
    <property type="match status" value="1"/>
</dbReference>
<dbReference type="Proteomes" id="UP000320580">
    <property type="component" value="Chromosome"/>
</dbReference>
<dbReference type="SMART" id="SM00824">
    <property type="entry name" value="PKS_TE"/>
    <property type="match status" value="1"/>
</dbReference>
<dbReference type="InterPro" id="IPR009081">
    <property type="entry name" value="PP-bd_ACP"/>
</dbReference>
<dbReference type="FunFam" id="3.40.50.12780:FF:000012">
    <property type="entry name" value="Non-ribosomal peptide synthetase"/>
    <property type="match status" value="1"/>
</dbReference>
<dbReference type="FunFam" id="3.40.50.980:FF:000002">
    <property type="entry name" value="Enterobactin synthetase component F"/>
    <property type="match status" value="1"/>
</dbReference>
<dbReference type="FunFam" id="1.10.1200.10:FF:000016">
    <property type="entry name" value="Non-ribosomal peptide synthase"/>
    <property type="match status" value="1"/>
</dbReference>
<dbReference type="EMBL" id="CP042266">
    <property type="protein sequence ID" value="QDY81487.1"/>
    <property type="molecule type" value="Genomic_DNA"/>
</dbReference>
<keyword evidence="3" id="KW-0596">Phosphopantetheine</keyword>
<evidence type="ECO:0000313" key="9">
    <source>
        <dbReference type="Proteomes" id="UP000320580"/>
    </source>
</evidence>
<feature type="compositionally biased region" description="Pro residues" evidence="5">
    <location>
        <begin position="1079"/>
        <end position="1089"/>
    </location>
</feature>
<reference evidence="7 9" key="1">
    <citation type="submission" date="2019-07" db="EMBL/GenBank/DDBJ databases">
        <authorList>
            <person name="Zhu P."/>
        </authorList>
    </citation>
    <scope>NUCLEOTIDE SEQUENCE [LARGE SCALE GENOMIC DNA]</scope>
    <source>
        <strain evidence="7 9">SSL-25</strain>
    </source>
</reference>
<feature type="region of interest" description="Disordered" evidence="5">
    <location>
        <begin position="1232"/>
        <end position="1255"/>
    </location>
</feature>
<comment type="similarity">
    <text evidence="2">Belongs to the ATP-dependent AMP-binding enzyme family.</text>
</comment>
<dbReference type="GO" id="GO:0031177">
    <property type="term" value="F:phosphopantetheine binding"/>
    <property type="evidence" value="ECO:0007669"/>
    <property type="project" value="InterPro"/>
</dbReference>
<evidence type="ECO:0000313" key="7">
    <source>
        <dbReference type="EMBL" id="QDY80661.1"/>
    </source>
</evidence>
<dbReference type="InterPro" id="IPR045851">
    <property type="entry name" value="AMP-bd_C_sf"/>
</dbReference>
<dbReference type="InterPro" id="IPR001031">
    <property type="entry name" value="Thioesterase"/>
</dbReference>
<feature type="region of interest" description="Disordered" evidence="5">
    <location>
        <begin position="1061"/>
        <end position="1095"/>
    </location>
</feature>
<dbReference type="InterPro" id="IPR010071">
    <property type="entry name" value="AA_adenyl_dom"/>
</dbReference>
<evidence type="ECO:0000259" key="6">
    <source>
        <dbReference type="PROSITE" id="PS50075"/>
    </source>
</evidence>
<dbReference type="Pfam" id="PF00668">
    <property type="entry name" value="Condensation"/>
    <property type="match status" value="1"/>
</dbReference>
<dbReference type="GO" id="GO:0009366">
    <property type="term" value="C:enterobactin synthetase complex"/>
    <property type="evidence" value="ECO:0007669"/>
    <property type="project" value="TreeGrafter"/>
</dbReference>
<feature type="domain" description="Carrier" evidence="6">
    <location>
        <begin position="989"/>
        <end position="1064"/>
    </location>
</feature>
<feature type="compositionally biased region" description="Pro residues" evidence="5">
    <location>
        <begin position="978"/>
        <end position="988"/>
    </location>
</feature>
<name>A0A5B8JL51_9ACTN</name>
<proteinExistence type="inferred from homology"/>